<feature type="signal peptide" evidence="2">
    <location>
        <begin position="1"/>
        <end position="24"/>
    </location>
</feature>
<dbReference type="EMBL" id="CP030032">
    <property type="protein sequence ID" value="AWV90796.1"/>
    <property type="molecule type" value="Genomic_DNA"/>
</dbReference>
<name>A0A2Z4FQ64_9DELT</name>
<evidence type="ECO:0000313" key="4">
    <source>
        <dbReference type="Proteomes" id="UP000249799"/>
    </source>
</evidence>
<dbReference type="KEGG" id="bsed:DN745_16315"/>
<dbReference type="PROSITE" id="PS51257">
    <property type="entry name" value="PROKAR_LIPOPROTEIN"/>
    <property type="match status" value="1"/>
</dbReference>
<organism evidence="3 4">
    <name type="scientific">Bradymonas sediminis</name>
    <dbReference type="NCBI Taxonomy" id="1548548"/>
    <lineage>
        <taxon>Bacteria</taxon>
        <taxon>Deltaproteobacteria</taxon>
        <taxon>Bradymonadales</taxon>
        <taxon>Bradymonadaceae</taxon>
        <taxon>Bradymonas</taxon>
    </lineage>
</organism>
<dbReference type="AlphaFoldDB" id="A0A2Z4FQ64"/>
<evidence type="ECO:0000256" key="1">
    <source>
        <dbReference type="SAM" id="MobiDB-lite"/>
    </source>
</evidence>
<evidence type="ECO:0000313" key="3">
    <source>
        <dbReference type="EMBL" id="AWV90796.1"/>
    </source>
</evidence>
<proteinExistence type="predicted"/>
<evidence type="ECO:0000256" key="2">
    <source>
        <dbReference type="SAM" id="SignalP"/>
    </source>
</evidence>
<feature type="region of interest" description="Disordered" evidence="1">
    <location>
        <begin position="191"/>
        <end position="210"/>
    </location>
</feature>
<feature type="region of interest" description="Disordered" evidence="1">
    <location>
        <begin position="32"/>
        <end position="57"/>
    </location>
</feature>
<gene>
    <name evidence="3" type="ORF">DN745_16315</name>
</gene>
<protein>
    <submittedName>
        <fullName evidence="3">Uncharacterized protein</fullName>
    </submittedName>
</protein>
<accession>A0A2Z4FQ64</accession>
<dbReference type="Proteomes" id="UP000249799">
    <property type="component" value="Chromosome"/>
</dbReference>
<keyword evidence="2" id="KW-0732">Signal</keyword>
<dbReference type="OrthoDB" id="5506388at2"/>
<reference evidence="3 4" key="1">
    <citation type="submission" date="2018-06" db="EMBL/GenBank/DDBJ databases">
        <title>Lujinxingia sediminis gen. nov. sp. nov., a new facultative anaerobic member of the class Deltaproteobacteria, and proposal of Lujinxingaceae fam. nov.</title>
        <authorList>
            <person name="Guo L.-Y."/>
            <person name="Li C.-M."/>
            <person name="Wang S."/>
            <person name="Du Z.-J."/>
        </authorList>
    </citation>
    <scope>NUCLEOTIDE SEQUENCE [LARGE SCALE GENOMIC DNA]</scope>
    <source>
        <strain evidence="3 4">FA350</strain>
    </source>
</reference>
<sequence length="226" mass="24991">MQRYENSRRILGLLFAGALLSASACGGCSKKEVAEAPQEKSAEDPTDNAAAEASADTPDSARFDRLVYGLPIPPNPIGLFEEKDKVRVQVASSLEEVGAFFEKNFVDFEILYSRDQVHAVGLRDFMPRVYAYPYGPHSFVVYTRAKLKPEEVKQAEAKARAKNVPSPKQIAAYKKGDPILERTADGKLLAPGARWGEPYTPPPGSPLDTIHYRSNFGRPYGEWVSR</sequence>
<feature type="chain" id="PRO_5043568242" evidence="2">
    <location>
        <begin position="25"/>
        <end position="226"/>
    </location>
</feature>
<dbReference type="RefSeq" id="WP_111336456.1">
    <property type="nucleotide sequence ID" value="NZ_CP030032.1"/>
</dbReference>
<feature type="compositionally biased region" description="Basic and acidic residues" evidence="1">
    <location>
        <begin position="32"/>
        <end position="43"/>
    </location>
</feature>
<keyword evidence="4" id="KW-1185">Reference proteome</keyword>